<evidence type="ECO:0000313" key="2">
    <source>
        <dbReference type="Proteomes" id="UP001196413"/>
    </source>
</evidence>
<dbReference type="AlphaFoldDB" id="A0AAD5QIT4"/>
<proteinExistence type="predicted"/>
<sequence>MVENAIMYLFDILDGPNHQTNGEAIDNLTINAHPSEEAVVIKYRATNIRTRRSTDCQKLFVPLVFS</sequence>
<reference evidence="1" key="1">
    <citation type="submission" date="2021-06" db="EMBL/GenBank/DDBJ databases">
        <title>Parelaphostrongylus tenuis whole genome reference sequence.</title>
        <authorList>
            <person name="Garwood T.J."/>
            <person name="Larsen P.A."/>
            <person name="Fountain-Jones N.M."/>
            <person name="Garbe J.R."/>
            <person name="Macchietto M.G."/>
            <person name="Kania S.A."/>
            <person name="Gerhold R.W."/>
            <person name="Richards J.E."/>
            <person name="Wolf T.M."/>
        </authorList>
    </citation>
    <scope>NUCLEOTIDE SEQUENCE</scope>
    <source>
        <strain evidence="1">MNPRO001-30</strain>
        <tissue evidence="1">Meninges</tissue>
    </source>
</reference>
<protein>
    <submittedName>
        <fullName evidence="1">Uncharacterized protein</fullName>
    </submittedName>
</protein>
<evidence type="ECO:0000313" key="1">
    <source>
        <dbReference type="EMBL" id="KAJ1349990.1"/>
    </source>
</evidence>
<name>A0AAD5QIT4_PARTN</name>
<gene>
    <name evidence="1" type="ORF">KIN20_005679</name>
</gene>
<dbReference type="EMBL" id="JAHQIW010000783">
    <property type="protein sequence ID" value="KAJ1349990.1"/>
    <property type="molecule type" value="Genomic_DNA"/>
</dbReference>
<dbReference type="Proteomes" id="UP001196413">
    <property type="component" value="Unassembled WGS sequence"/>
</dbReference>
<accession>A0AAD5QIT4</accession>
<organism evidence="1 2">
    <name type="scientific">Parelaphostrongylus tenuis</name>
    <name type="common">Meningeal worm</name>
    <dbReference type="NCBI Taxonomy" id="148309"/>
    <lineage>
        <taxon>Eukaryota</taxon>
        <taxon>Metazoa</taxon>
        <taxon>Ecdysozoa</taxon>
        <taxon>Nematoda</taxon>
        <taxon>Chromadorea</taxon>
        <taxon>Rhabditida</taxon>
        <taxon>Rhabditina</taxon>
        <taxon>Rhabditomorpha</taxon>
        <taxon>Strongyloidea</taxon>
        <taxon>Metastrongylidae</taxon>
        <taxon>Parelaphostrongylus</taxon>
    </lineage>
</organism>
<keyword evidence="2" id="KW-1185">Reference proteome</keyword>
<comment type="caution">
    <text evidence="1">The sequence shown here is derived from an EMBL/GenBank/DDBJ whole genome shotgun (WGS) entry which is preliminary data.</text>
</comment>